<dbReference type="AlphaFoldDB" id="A0A1B6CAH6"/>
<accession>A0A1B6CAH6</accession>
<feature type="chain" id="PRO_5008580335" evidence="1">
    <location>
        <begin position="21"/>
        <end position="164"/>
    </location>
</feature>
<name>A0A1B6CAH6_9HEMI</name>
<protein>
    <submittedName>
        <fullName evidence="2">Uncharacterized protein</fullName>
    </submittedName>
</protein>
<evidence type="ECO:0000256" key="1">
    <source>
        <dbReference type="SAM" id="SignalP"/>
    </source>
</evidence>
<reference evidence="2" key="1">
    <citation type="submission" date="2015-12" db="EMBL/GenBank/DDBJ databases">
        <title>De novo transcriptome assembly of four potential Pierce s Disease insect vectors from Arizona vineyards.</title>
        <authorList>
            <person name="Tassone E.E."/>
        </authorList>
    </citation>
    <scope>NUCLEOTIDE SEQUENCE</scope>
</reference>
<organism evidence="2">
    <name type="scientific">Clastoptera arizonana</name>
    <name type="common">Arizona spittle bug</name>
    <dbReference type="NCBI Taxonomy" id="38151"/>
    <lineage>
        <taxon>Eukaryota</taxon>
        <taxon>Metazoa</taxon>
        <taxon>Ecdysozoa</taxon>
        <taxon>Arthropoda</taxon>
        <taxon>Hexapoda</taxon>
        <taxon>Insecta</taxon>
        <taxon>Pterygota</taxon>
        <taxon>Neoptera</taxon>
        <taxon>Paraneoptera</taxon>
        <taxon>Hemiptera</taxon>
        <taxon>Auchenorrhyncha</taxon>
        <taxon>Cercopoidea</taxon>
        <taxon>Clastopteridae</taxon>
        <taxon>Clastoptera</taxon>
    </lineage>
</organism>
<proteinExistence type="predicted"/>
<gene>
    <name evidence="2" type="ORF">g.5313</name>
</gene>
<sequence>MFRIEQKCIILICAINIASSLFVPEELPTLLSFLYTNIPPVLKGTDSRVGLGFRLGPNADFQVQLELGPQQRTTKLGESTSKRETEDQYDTFIDDMSEKSNSETPLGWLNTWQKSVNKRMYKIKANPEIKYHQPMPFDYSTIKHLQQLYIQQPITNQMIVNNES</sequence>
<feature type="signal peptide" evidence="1">
    <location>
        <begin position="1"/>
        <end position="20"/>
    </location>
</feature>
<keyword evidence="1" id="KW-0732">Signal</keyword>
<evidence type="ECO:0000313" key="2">
    <source>
        <dbReference type="EMBL" id="JAS10285.1"/>
    </source>
</evidence>
<dbReference type="EMBL" id="GEDC01027013">
    <property type="protein sequence ID" value="JAS10285.1"/>
    <property type="molecule type" value="Transcribed_RNA"/>
</dbReference>